<reference evidence="2" key="1">
    <citation type="submission" date="2022-03" db="EMBL/GenBank/DDBJ databases">
        <authorList>
            <person name="Sayadi A."/>
        </authorList>
    </citation>
    <scope>NUCLEOTIDE SEQUENCE</scope>
</reference>
<dbReference type="GO" id="GO:0071897">
    <property type="term" value="P:DNA biosynthetic process"/>
    <property type="evidence" value="ECO:0007669"/>
    <property type="project" value="UniProtKB-ARBA"/>
</dbReference>
<accession>A0A9P0L9E3</accession>
<dbReference type="EMBL" id="CAKOFQ010007142">
    <property type="protein sequence ID" value="CAH1992409.1"/>
    <property type="molecule type" value="Genomic_DNA"/>
</dbReference>
<evidence type="ECO:0000313" key="3">
    <source>
        <dbReference type="Proteomes" id="UP001152888"/>
    </source>
</evidence>
<dbReference type="AlphaFoldDB" id="A0A9P0L9E3"/>
<proteinExistence type="predicted"/>
<keyword evidence="3" id="KW-1185">Reference proteome</keyword>
<dbReference type="OrthoDB" id="6772878at2759"/>
<evidence type="ECO:0000259" key="1">
    <source>
        <dbReference type="PROSITE" id="PS50878"/>
    </source>
</evidence>
<comment type="caution">
    <text evidence="2">The sequence shown here is derived from an EMBL/GenBank/DDBJ whole genome shotgun (WGS) entry which is preliminary data.</text>
</comment>
<organism evidence="2 3">
    <name type="scientific">Acanthoscelides obtectus</name>
    <name type="common">Bean weevil</name>
    <name type="synonym">Bruchus obtectus</name>
    <dbReference type="NCBI Taxonomy" id="200917"/>
    <lineage>
        <taxon>Eukaryota</taxon>
        <taxon>Metazoa</taxon>
        <taxon>Ecdysozoa</taxon>
        <taxon>Arthropoda</taxon>
        <taxon>Hexapoda</taxon>
        <taxon>Insecta</taxon>
        <taxon>Pterygota</taxon>
        <taxon>Neoptera</taxon>
        <taxon>Endopterygota</taxon>
        <taxon>Coleoptera</taxon>
        <taxon>Polyphaga</taxon>
        <taxon>Cucujiformia</taxon>
        <taxon>Chrysomeloidea</taxon>
        <taxon>Chrysomelidae</taxon>
        <taxon>Bruchinae</taxon>
        <taxon>Bruchini</taxon>
        <taxon>Acanthoscelides</taxon>
    </lineage>
</organism>
<evidence type="ECO:0000313" key="2">
    <source>
        <dbReference type="EMBL" id="CAH1992409.1"/>
    </source>
</evidence>
<name>A0A9P0L9E3_ACAOB</name>
<sequence>MCYTSGGPATLWQPVAEDSTTEAKVGLGCPQGGVLSPFLWAVLVDTLLQGLTAEGFYCLGYADDIVVVVKGFHARTISECSQRAMDIVNTWYRTHKRTVATFTRRRVLEDLMPLTIFGTDP</sequence>
<protein>
    <recommendedName>
        <fullName evidence="1">Reverse transcriptase domain-containing protein</fullName>
    </recommendedName>
</protein>
<feature type="domain" description="Reverse transcriptase" evidence="1">
    <location>
        <begin position="1"/>
        <end position="121"/>
    </location>
</feature>
<dbReference type="Proteomes" id="UP001152888">
    <property type="component" value="Unassembled WGS sequence"/>
</dbReference>
<dbReference type="InterPro" id="IPR000477">
    <property type="entry name" value="RT_dom"/>
</dbReference>
<dbReference type="InterPro" id="IPR043502">
    <property type="entry name" value="DNA/RNA_pol_sf"/>
</dbReference>
<gene>
    <name evidence="2" type="ORF">ACAOBT_LOCUS20839</name>
</gene>
<dbReference type="Pfam" id="PF00078">
    <property type="entry name" value="RVT_1"/>
    <property type="match status" value="1"/>
</dbReference>
<dbReference type="PROSITE" id="PS50878">
    <property type="entry name" value="RT_POL"/>
    <property type="match status" value="1"/>
</dbReference>
<dbReference type="SUPFAM" id="SSF56672">
    <property type="entry name" value="DNA/RNA polymerases"/>
    <property type="match status" value="1"/>
</dbReference>